<evidence type="ECO:0000313" key="2">
    <source>
        <dbReference type="Proteomes" id="UP000034595"/>
    </source>
</evidence>
<dbReference type="SUPFAM" id="SSF54197">
    <property type="entry name" value="HIT-like"/>
    <property type="match status" value="1"/>
</dbReference>
<accession>A0A0G1KD12</accession>
<dbReference type="Proteomes" id="UP000034595">
    <property type="component" value="Unassembled WGS sequence"/>
</dbReference>
<evidence type="ECO:0008006" key="3">
    <source>
        <dbReference type="Google" id="ProtNLM"/>
    </source>
</evidence>
<reference evidence="1 2" key="1">
    <citation type="journal article" date="2015" name="Nature">
        <title>rRNA introns, odd ribosomes, and small enigmatic genomes across a large radiation of phyla.</title>
        <authorList>
            <person name="Brown C.T."/>
            <person name="Hug L.A."/>
            <person name="Thomas B.C."/>
            <person name="Sharon I."/>
            <person name="Castelle C.J."/>
            <person name="Singh A."/>
            <person name="Wilkins M.J."/>
            <person name="Williams K.H."/>
            <person name="Banfield J.F."/>
        </authorList>
    </citation>
    <scope>NUCLEOTIDE SEQUENCE [LARGE SCALE GENOMIC DNA]</scope>
</reference>
<evidence type="ECO:0000313" key="1">
    <source>
        <dbReference type="EMBL" id="KKT81490.1"/>
    </source>
</evidence>
<dbReference type="EMBL" id="LCJQ01000009">
    <property type="protein sequence ID" value="KKT81490.1"/>
    <property type="molecule type" value="Genomic_DNA"/>
</dbReference>
<dbReference type="Gene3D" id="3.30.428.10">
    <property type="entry name" value="HIT-like"/>
    <property type="match status" value="1"/>
</dbReference>
<gene>
    <name evidence="1" type="ORF">UW78_C0009G0011</name>
</gene>
<organism evidence="1 2">
    <name type="scientific">Candidatus Azambacteria bacterium GW2011_GWA1_44_9</name>
    <dbReference type="NCBI Taxonomy" id="1618610"/>
    <lineage>
        <taxon>Bacteria</taxon>
        <taxon>Candidatus Azamiibacteriota</taxon>
    </lineage>
</organism>
<dbReference type="InterPro" id="IPR036265">
    <property type="entry name" value="HIT-like_sf"/>
</dbReference>
<sequence>MKPTVNIAHTRNKKNVYEKIVRDKVCPFCVDFSKKQKIFQYHSKPILFHGTHWVVTENFDPYEGTKHHFMFIHRKHIVSFSEIKPLALQELVLLTKKLEKKFSLPAGVFLFRFGDTRYTGGSVNHFHGHFVLGDKGAKGTSEPLTLFAGYKKAGK</sequence>
<name>A0A0G1KD12_9BACT</name>
<comment type="caution">
    <text evidence="1">The sequence shown here is derived from an EMBL/GenBank/DDBJ whole genome shotgun (WGS) entry which is preliminary data.</text>
</comment>
<proteinExistence type="predicted"/>
<protein>
    <recommendedName>
        <fullName evidence="3">HIT domain-containing protein</fullName>
    </recommendedName>
</protein>
<dbReference type="AlphaFoldDB" id="A0A0G1KD12"/>